<evidence type="ECO:0000313" key="2">
    <source>
        <dbReference type="EMBL" id="CAB4137462.1"/>
    </source>
</evidence>
<evidence type="ECO:0000256" key="1">
    <source>
        <dbReference type="SAM" id="MobiDB-lite"/>
    </source>
</evidence>
<feature type="region of interest" description="Disordered" evidence="1">
    <location>
        <begin position="1"/>
        <end position="22"/>
    </location>
</feature>
<gene>
    <name evidence="2" type="ORF">UFOVP323_28</name>
</gene>
<organism evidence="2">
    <name type="scientific">uncultured Caudovirales phage</name>
    <dbReference type="NCBI Taxonomy" id="2100421"/>
    <lineage>
        <taxon>Viruses</taxon>
        <taxon>Duplodnaviria</taxon>
        <taxon>Heunggongvirae</taxon>
        <taxon>Uroviricota</taxon>
        <taxon>Caudoviricetes</taxon>
        <taxon>Peduoviridae</taxon>
        <taxon>Maltschvirus</taxon>
        <taxon>Maltschvirus maltsch</taxon>
    </lineage>
</organism>
<sequence length="58" mass="6730">MGKKAKEHRKKVKARNERLKGESKRITAEFNRLLKEAYEKKQLENSNNTSIPGPYNNG</sequence>
<accession>A0A6J5LUK6</accession>
<proteinExistence type="predicted"/>
<protein>
    <submittedName>
        <fullName evidence="2">Uncharacterized protein</fullName>
    </submittedName>
</protein>
<dbReference type="EMBL" id="LR796332">
    <property type="protein sequence ID" value="CAB4137462.1"/>
    <property type="molecule type" value="Genomic_DNA"/>
</dbReference>
<feature type="compositionally biased region" description="Basic residues" evidence="1">
    <location>
        <begin position="1"/>
        <end position="13"/>
    </location>
</feature>
<name>A0A6J5LUK6_9CAUD</name>
<reference evidence="2" key="1">
    <citation type="submission" date="2020-04" db="EMBL/GenBank/DDBJ databases">
        <authorList>
            <person name="Chiriac C."/>
            <person name="Salcher M."/>
            <person name="Ghai R."/>
            <person name="Kavagutti S V."/>
        </authorList>
    </citation>
    <scope>NUCLEOTIDE SEQUENCE</scope>
</reference>